<dbReference type="AlphaFoldDB" id="A0A0K2LAW5"/>
<dbReference type="STRING" id="1074467.JP39_03000"/>
<dbReference type="Proteomes" id="UP000061546">
    <property type="component" value="Chromosome"/>
</dbReference>
<protein>
    <recommendedName>
        <fullName evidence="3">HTH tetR-type domain-containing protein</fullName>
    </recommendedName>
</protein>
<sequence length="172" mass="20486">MEPKSLNDTKNCVIQTVCNILSAPGFERFTVYDLSNESKLDMLTIYTEIGFMEDVYKAVFEEVILKKVTENSETFEDVINNFINYVSENKTFCLNLYKQTEEVIRFKKVIELLNDLILDYCENTDSKERLYLIVGYIRIFQQWSTERYYILSNEVIEEIRKQLLLNHREILD</sequence>
<organism evidence="1 2">
    <name type="scientific">Companilactobacillus heilongjiangensis</name>
    <dbReference type="NCBI Taxonomy" id="1074467"/>
    <lineage>
        <taxon>Bacteria</taxon>
        <taxon>Bacillati</taxon>
        <taxon>Bacillota</taxon>
        <taxon>Bacilli</taxon>
        <taxon>Lactobacillales</taxon>
        <taxon>Lactobacillaceae</taxon>
        <taxon>Companilactobacillus</taxon>
    </lineage>
</organism>
<dbReference type="KEGG" id="lhi:JP39_03000"/>
<name>A0A0K2LAW5_9LACO</name>
<proteinExistence type="predicted"/>
<keyword evidence="2" id="KW-1185">Reference proteome</keyword>
<evidence type="ECO:0000313" key="1">
    <source>
        <dbReference type="EMBL" id="ALB28410.1"/>
    </source>
</evidence>
<reference evidence="1 2" key="1">
    <citation type="submission" date="2015-08" db="EMBL/GenBank/DDBJ databases">
        <title>Genomic sequence of Lactobacillus heilongjiangensis DSM 28069, isolated from Chinese traditional pickle.</title>
        <authorList>
            <person name="Jiang X."/>
            <person name="Zheng B."/>
            <person name="Cheng H."/>
        </authorList>
    </citation>
    <scope>NUCLEOTIDE SEQUENCE [LARGE SCALE GENOMIC DNA]</scope>
    <source>
        <strain evidence="1 2">DSM 28069</strain>
    </source>
</reference>
<gene>
    <name evidence="1" type="ORF">JP39_03000</name>
</gene>
<dbReference type="EMBL" id="CP012559">
    <property type="protein sequence ID" value="ALB28410.1"/>
    <property type="molecule type" value="Genomic_DNA"/>
</dbReference>
<evidence type="ECO:0008006" key="3">
    <source>
        <dbReference type="Google" id="ProtNLM"/>
    </source>
</evidence>
<dbReference type="Gene3D" id="1.10.357.10">
    <property type="entry name" value="Tetracycline Repressor, domain 2"/>
    <property type="match status" value="1"/>
</dbReference>
<accession>A0A0K2LAW5</accession>
<evidence type="ECO:0000313" key="2">
    <source>
        <dbReference type="Proteomes" id="UP000061546"/>
    </source>
</evidence>